<gene>
    <name evidence="2" type="ORF">OUY22_22225</name>
</gene>
<dbReference type="Gene3D" id="1.10.260.40">
    <property type="entry name" value="lambda repressor-like DNA-binding domains"/>
    <property type="match status" value="1"/>
</dbReference>
<protein>
    <submittedName>
        <fullName evidence="2">Helix-turn-helix domain-containing protein</fullName>
    </submittedName>
</protein>
<feature type="domain" description="HTH cro/C1-type" evidence="1">
    <location>
        <begin position="34"/>
        <end position="81"/>
    </location>
</feature>
<dbReference type="PANTHER" id="PTHR35010">
    <property type="entry name" value="BLL4672 PROTEIN-RELATED"/>
    <property type="match status" value="1"/>
</dbReference>
<name>A0ABT4SG09_9ACTN</name>
<evidence type="ECO:0000259" key="1">
    <source>
        <dbReference type="PROSITE" id="PS50943"/>
    </source>
</evidence>
<evidence type="ECO:0000313" key="2">
    <source>
        <dbReference type="EMBL" id="MDA0636148.1"/>
    </source>
</evidence>
<evidence type="ECO:0000313" key="3">
    <source>
        <dbReference type="Proteomes" id="UP001144036"/>
    </source>
</evidence>
<dbReference type="Gene3D" id="3.30.450.180">
    <property type="match status" value="1"/>
</dbReference>
<dbReference type="PROSITE" id="PS50943">
    <property type="entry name" value="HTH_CROC1"/>
    <property type="match status" value="1"/>
</dbReference>
<comment type="caution">
    <text evidence="2">The sequence shown here is derived from an EMBL/GenBank/DDBJ whole genome shotgun (WGS) entry which is preliminary data.</text>
</comment>
<dbReference type="SMART" id="SM00530">
    <property type="entry name" value="HTH_XRE"/>
    <property type="match status" value="1"/>
</dbReference>
<dbReference type="InterPro" id="IPR001387">
    <property type="entry name" value="Cro/C1-type_HTH"/>
</dbReference>
<dbReference type="PANTHER" id="PTHR35010:SF2">
    <property type="entry name" value="BLL4672 PROTEIN"/>
    <property type="match status" value="1"/>
</dbReference>
<dbReference type="Pfam" id="PF13560">
    <property type="entry name" value="HTH_31"/>
    <property type="match status" value="1"/>
</dbReference>
<dbReference type="InterPro" id="IPR010982">
    <property type="entry name" value="Lambda_DNA-bd_dom_sf"/>
</dbReference>
<dbReference type="EMBL" id="JAPNNL010000094">
    <property type="protein sequence ID" value="MDA0636148.1"/>
    <property type="molecule type" value="Genomic_DNA"/>
</dbReference>
<dbReference type="SUPFAM" id="SSF47413">
    <property type="entry name" value="lambda repressor-like DNA-binding domains"/>
    <property type="match status" value="1"/>
</dbReference>
<organism evidence="2 3">
    <name type="scientific">Nonomuraea corallina</name>
    <dbReference type="NCBI Taxonomy" id="2989783"/>
    <lineage>
        <taxon>Bacteria</taxon>
        <taxon>Bacillati</taxon>
        <taxon>Actinomycetota</taxon>
        <taxon>Actinomycetes</taxon>
        <taxon>Streptosporangiales</taxon>
        <taxon>Streptosporangiaceae</taxon>
        <taxon>Nonomuraea</taxon>
    </lineage>
</organism>
<dbReference type="CDD" id="cd00093">
    <property type="entry name" value="HTH_XRE"/>
    <property type="match status" value="1"/>
</dbReference>
<sequence length="285" mass="30383">MSANELAAYLRGLREAVRPGDVGLPETSRRRTPGLRRAEVATLAGISVEYLTRLEQGRDRNPSAQVLGALADAFGLGFEQRLHLRRLAKLVSGDALLCPSVVPSPARAVRPTLRALLDRLEPAPAVLLNRLSDVLAHTAGYARTVEALGVLDGDRPNLARYVFTDPRARAAFPDWDTVAAGQATALRLATAMGDAHADDLVEELTITAGAAFTRLLSIPSAPVASPRRERLVHPGAGELRLVTESLDLSDADQRLVVHLPADESTATALDHLTGRHPGALHAITA</sequence>
<proteinExistence type="predicted"/>
<keyword evidence="3" id="KW-1185">Reference proteome</keyword>
<reference evidence="2" key="1">
    <citation type="submission" date="2022-11" db="EMBL/GenBank/DDBJ databases">
        <title>Nonomuraea corallina sp. nov., a new species of the genus Nonomuraea isolated from sea side sediment in Thai sea.</title>
        <authorList>
            <person name="Ngamcharungchit C."/>
            <person name="Matsumoto A."/>
            <person name="Suriyachadkun C."/>
            <person name="Panbangred W."/>
            <person name="Inahashi Y."/>
            <person name="Intra B."/>
        </authorList>
    </citation>
    <scope>NUCLEOTIDE SEQUENCE</scope>
    <source>
        <strain evidence="2">MCN248</strain>
    </source>
</reference>
<dbReference type="InterPro" id="IPR041413">
    <property type="entry name" value="MLTR_LBD"/>
</dbReference>
<dbReference type="Pfam" id="PF17765">
    <property type="entry name" value="MLTR_LBD"/>
    <property type="match status" value="1"/>
</dbReference>
<accession>A0ABT4SG09</accession>
<dbReference type="RefSeq" id="WP_270157010.1">
    <property type="nucleotide sequence ID" value="NZ_JAPNNL010000094.1"/>
</dbReference>
<dbReference type="Proteomes" id="UP001144036">
    <property type="component" value="Unassembled WGS sequence"/>
</dbReference>